<keyword evidence="18" id="KW-1185">Reference proteome</keyword>
<dbReference type="PRINTS" id="PR01736">
    <property type="entry name" value="PHPHTRNFRASE"/>
</dbReference>
<evidence type="ECO:0000256" key="7">
    <source>
        <dbReference type="ARBA" id="ARBA00022741"/>
    </source>
</evidence>
<dbReference type="SUPFAM" id="SSF52009">
    <property type="entry name" value="Phosphohistidine domain"/>
    <property type="match status" value="1"/>
</dbReference>
<dbReference type="InterPro" id="IPR002192">
    <property type="entry name" value="PPDK_AMP/ATP-bd"/>
</dbReference>
<dbReference type="FunFam" id="3.30.1490.20:FF:000010">
    <property type="entry name" value="Phosphoenolpyruvate synthase"/>
    <property type="match status" value="1"/>
</dbReference>
<dbReference type="NCBIfam" id="TIGR01418">
    <property type="entry name" value="PEP_synth"/>
    <property type="match status" value="1"/>
</dbReference>
<evidence type="ECO:0000256" key="1">
    <source>
        <dbReference type="ARBA" id="ARBA00001946"/>
    </source>
</evidence>
<dbReference type="Gene3D" id="3.50.30.10">
    <property type="entry name" value="Phosphohistidine domain"/>
    <property type="match status" value="1"/>
</dbReference>
<evidence type="ECO:0000313" key="18">
    <source>
        <dbReference type="Proteomes" id="UP000324104"/>
    </source>
</evidence>
<comment type="function">
    <text evidence="2 12">Catalyzes the phosphorylation of pyruvate to phosphoenolpyruvate.</text>
</comment>
<dbReference type="InterPro" id="IPR013815">
    <property type="entry name" value="ATP_grasp_subdomain_1"/>
</dbReference>
<comment type="caution">
    <text evidence="17">The sequence shown here is derived from an EMBL/GenBank/DDBJ whole genome shotgun (WGS) entry which is preliminary data.</text>
</comment>
<evidence type="ECO:0000256" key="4">
    <source>
        <dbReference type="ARBA" id="ARBA00007837"/>
    </source>
</evidence>
<comment type="similarity">
    <text evidence="4 12">Belongs to the PEP-utilizing enzyme family.</text>
</comment>
<dbReference type="PIRSF" id="PIRSF000854">
    <property type="entry name" value="PEP_synthase"/>
    <property type="match status" value="1"/>
</dbReference>
<dbReference type="GO" id="GO:0008986">
    <property type="term" value="F:pyruvate, water dikinase activity"/>
    <property type="evidence" value="ECO:0007669"/>
    <property type="project" value="UniProtKB-EC"/>
</dbReference>
<dbReference type="Gene3D" id="3.20.20.60">
    <property type="entry name" value="Phosphoenolpyruvate-binding domains"/>
    <property type="match status" value="1"/>
</dbReference>
<dbReference type="Gene3D" id="3.30.470.20">
    <property type="entry name" value="ATP-grasp fold, B domain"/>
    <property type="match status" value="1"/>
</dbReference>
<dbReference type="InterPro" id="IPR040442">
    <property type="entry name" value="Pyrv_kinase-like_dom_sf"/>
</dbReference>
<dbReference type="InterPro" id="IPR008279">
    <property type="entry name" value="PEP-util_enz_mobile_dom"/>
</dbReference>
<protein>
    <recommendedName>
        <fullName evidence="12">Phosphoenolpyruvate synthase</fullName>
        <shortName evidence="12">PEP synthase</shortName>
        <ecNumber evidence="12">2.7.9.2</ecNumber>
    </recommendedName>
    <alternativeName>
        <fullName evidence="12">Pyruvate, water dikinase</fullName>
    </alternativeName>
</protein>
<dbReference type="InterPro" id="IPR036637">
    <property type="entry name" value="Phosphohistidine_dom_sf"/>
</dbReference>
<evidence type="ECO:0000259" key="15">
    <source>
        <dbReference type="Pfam" id="PF01326"/>
    </source>
</evidence>
<gene>
    <name evidence="17" type="primary">ppsA</name>
    <name evidence="17" type="ORF">FYC77_18175</name>
</gene>
<dbReference type="EC" id="2.7.9.2" evidence="12"/>
<dbReference type="Gene3D" id="3.30.1490.20">
    <property type="entry name" value="ATP-grasp fold, A domain"/>
    <property type="match status" value="1"/>
</dbReference>
<dbReference type="InterPro" id="IPR006319">
    <property type="entry name" value="PEP_synth"/>
</dbReference>
<feature type="domain" description="PEP-utilising enzyme C-terminal" evidence="16">
    <location>
        <begin position="488"/>
        <end position="778"/>
    </location>
</feature>
<accession>A0A5D5AHV5</accession>
<feature type="domain" description="Pyruvate phosphate dikinase AMP/ATP-binding" evidence="15">
    <location>
        <begin position="15"/>
        <end position="331"/>
    </location>
</feature>
<dbReference type="EMBL" id="VTAW01000036">
    <property type="protein sequence ID" value="TYT60595.1"/>
    <property type="molecule type" value="Genomic_DNA"/>
</dbReference>
<dbReference type="GO" id="GO:0046872">
    <property type="term" value="F:metal ion binding"/>
    <property type="evidence" value="ECO:0007669"/>
    <property type="project" value="UniProtKB-KW"/>
</dbReference>
<comment type="pathway">
    <text evidence="3 12">Carbohydrate biosynthesis; gluconeogenesis.</text>
</comment>
<feature type="region of interest" description="Disordered" evidence="13">
    <location>
        <begin position="324"/>
        <end position="362"/>
    </location>
</feature>
<keyword evidence="6 12" id="KW-0479">Metal-binding</keyword>
<dbReference type="UniPathway" id="UPA00138"/>
<comment type="cofactor">
    <cofactor evidence="1 12">
        <name>Mg(2+)</name>
        <dbReference type="ChEBI" id="CHEBI:18420"/>
    </cofactor>
</comment>
<keyword evidence="10 12" id="KW-0460">Magnesium</keyword>
<evidence type="ECO:0000256" key="13">
    <source>
        <dbReference type="SAM" id="MobiDB-lite"/>
    </source>
</evidence>
<dbReference type="InterPro" id="IPR018274">
    <property type="entry name" value="PEP_util_AS"/>
</dbReference>
<dbReference type="GO" id="GO:0006094">
    <property type="term" value="P:gluconeogenesis"/>
    <property type="evidence" value="ECO:0007669"/>
    <property type="project" value="UniProtKB-UniPathway"/>
</dbReference>
<evidence type="ECO:0000256" key="10">
    <source>
        <dbReference type="ARBA" id="ARBA00022842"/>
    </source>
</evidence>
<evidence type="ECO:0000256" key="3">
    <source>
        <dbReference type="ARBA" id="ARBA00004742"/>
    </source>
</evidence>
<sequence>MAVLWLDEIGADDLETVGGKGASLGELTGAGLPVPPGFVVTAGTYRSFIEEAGIDDELFAAVDVDADDSAALAEAADRAQELILETPFPDDLREEILAAYDEIGTDTDDSSDDGGAFVAVRSSATAEDLPDASFAGQQETFLNVTEDRLLERVRECWASLFTQRAIYYRQEQGFDHSTVNIAVVVQQMVDAKKSGVMFTSHPSTGDPTMIIEAAWGLGEAVVSGAVSPDNYVVSREDRSVDVTVAEKKVMHVKDAETGETVERAVPEDRRDERVVTDAEIDALVDLGERVEDHYDEPQDVEWAIVDGEVFMLQSRPITTIDETDRADAATDSLEETADPITGVTDGSGSVQSAQGSDATGTDSGEIVVDGLGSSPGIVSGPAKIVTKLDDLAKVSDGDVIVTEMTMPDMVPAMKRASGIITDEGGMTSHAAIVSRELGVPAIVGTTNATTVLNDGEVVTLDGERGAVLEGAEVEPEEETEPVEEVRPQSPVKPMTATEVKVNVSIPEAAERAAATGADGVGLLRTEHMILSLNQTPEKFIEENGADAYTNELVQGIRSVADEFYPRPVRVRTLDAPTDEFRELEGGADEPAEHNPMLGYRGIRRSLDRTDVFAHELEAFRRLYEMGYDNVEIMLPLVNDAEDVHRAKRQMTKAGIDPEKRKWGVMIETPASALCADELAATGIDFASFGTNDLTQYTLAVDRNNKHVADRFDELHPGVLRLIGDVIETCREHDVDTSICGQAGSKPDMVQFLVNEGVSSISANIDAVRDVQHEVKRVEQKLLLESVR</sequence>
<dbReference type="Pfam" id="PF00391">
    <property type="entry name" value="PEP-utilizers"/>
    <property type="match status" value="1"/>
</dbReference>
<keyword evidence="8 12" id="KW-0418">Kinase</keyword>
<organism evidence="17 18">
    <name type="scientific">Natrialba swarupiae</name>
    <dbReference type="NCBI Taxonomy" id="2448032"/>
    <lineage>
        <taxon>Archaea</taxon>
        <taxon>Methanobacteriati</taxon>
        <taxon>Methanobacteriota</taxon>
        <taxon>Stenosarchaea group</taxon>
        <taxon>Halobacteria</taxon>
        <taxon>Halobacteriales</taxon>
        <taxon>Natrialbaceae</taxon>
        <taxon>Natrialba</taxon>
    </lineage>
</organism>
<dbReference type="AlphaFoldDB" id="A0A5D5AHV5"/>
<evidence type="ECO:0000259" key="16">
    <source>
        <dbReference type="Pfam" id="PF02896"/>
    </source>
</evidence>
<dbReference type="InterPro" id="IPR015813">
    <property type="entry name" value="Pyrv/PenolPyrv_kinase-like_dom"/>
</dbReference>
<dbReference type="RefSeq" id="WP_149082915.1">
    <property type="nucleotide sequence ID" value="NZ_VTAW01000036.1"/>
</dbReference>
<dbReference type="SUPFAM" id="SSF56059">
    <property type="entry name" value="Glutathione synthetase ATP-binding domain-like"/>
    <property type="match status" value="1"/>
</dbReference>
<reference evidence="17 18" key="1">
    <citation type="submission" date="2019-08" db="EMBL/GenBank/DDBJ databases">
        <title>Archaea genome.</title>
        <authorList>
            <person name="Kajale S."/>
            <person name="Shouche Y."/>
            <person name="Deshpande N."/>
            <person name="Sharma A."/>
        </authorList>
    </citation>
    <scope>NUCLEOTIDE SEQUENCE [LARGE SCALE GENOMIC DNA]</scope>
    <source>
        <strain evidence="17 18">ESP3B_9</strain>
    </source>
</reference>
<dbReference type="PANTHER" id="PTHR43030:SF1">
    <property type="entry name" value="PHOSPHOENOLPYRUVATE SYNTHASE"/>
    <property type="match status" value="1"/>
</dbReference>
<evidence type="ECO:0000256" key="2">
    <source>
        <dbReference type="ARBA" id="ARBA00002988"/>
    </source>
</evidence>
<dbReference type="SUPFAM" id="SSF51621">
    <property type="entry name" value="Phosphoenolpyruvate/pyruvate domain"/>
    <property type="match status" value="1"/>
</dbReference>
<feature type="compositionally biased region" description="Polar residues" evidence="13">
    <location>
        <begin position="344"/>
        <end position="362"/>
    </location>
</feature>
<dbReference type="GO" id="GO:0005524">
    <property type="term" value="F:ATP binding"/>
    <property type="evidence" value="ECO:0007669"/>
    <property type="project" value="UniProtKB-KW"/>
</dbReference>
<dbReference type="NCBIfam" id="NF005057">
    <property type="entry name" value="PRK06464.1"/>
    <property type="match status" value="1"/>
</dbReference>
<dbReference type="PANTHER" id="PTHR43030">
    <property type="entry name" value="PHOSPHOENOLPYRUVATE SYNTHASE"/>
    <property type="match status" value="1"/>
</dbReference>
<name>A0A5D5AHV5_9EURY</name>
<comment type="catalytic activity">
    <reaction evidence="11 12">
        <text>pyruvate + ATP + H2O = phosphoenolpyruvate + AMP + phosphate + 2 H(+)</text>
        <dbReference type="Rhea" id="RHEA:11364"/>
        <dbReference type="ChEBI" id="CHEBI:15361"/>
        <dbReference type="ChEBI" id="CHEBI:15377"/>
        <dbReference type="ChEBI" id="CHEBI:15378"/>
        <dbReference type="ChEBI" id="CHEBI:30616"/>
        <dbReference type="ChEBI" id="CHEBI:43474"/>
        <dbReference type="ChEBI" id="CHEBI:58702"/>
        <dbReference type="ChEBI" id="CHEBI:456215"/>
        <dbReference type="EC" id="2.7.9.2"/>
    </reaction>
</comment>
<evidence type="ECO:0000256" key="8">
    <source>
        <dbReference type="ARBA" id="ARBA00022777"/>
    </source>
</evidence>
<dbReference type="PROSITE" id="PS00370">
    <property type="entry name" value="PEP_ENZYMES_PHOS_SITE"/>
    <property type="match status" value="1"/>
</dbReference>
<feature type="domain" description="PEP-utilising enzyme mobile" evidence="14">
    <location>
        <begin position="395"/>
        <end position="465"/>
    </location>
</feature>
<evidence type="ECO:0000259" key="14">
    <source>
        <dbReference type="Pfam" id="PF00391"/>
    </source>
</evidence>
<keyword evidence="5 12" id="KW-0808">Transferase</keyword>
<proteinExistence type="inferred from homology"/>
<keyword evidence="17" id="KW-0670">Pyruvate</keyword>
<keyword evidence="7 12" id="KW-0547">Nucleotide-binding</keyword>
<evidence type="ECO:0000256" key="9">
    <source>
        <dbReference type="ARBA" id="ARBA00022840"/>
    </source>
</evidence>
<evidence type="ECO:0000256" key="5">
    <source>
        <dbReference type="ARBA" id="ARBA00022679"/>
    </source>
</evidence>
<dbReference type="InterPro" id="IPR000121">
    <property type="entry name" value="PEP_util_C"/>
</dbReference>
<evidence type="ECO:0000256" key="6">
    <source>
        <dbReference type="ARBA" id="ARBA00022723"/>
    </source>
</evidence>
<dbReference type="Pfam" id="PF02896">
    <property type="entry name" value="PEP-utilizers_C"/>
    <property type="match status" value="1"/>
</dbReference>
<keyword evidence="9 12" id="KW-0067">ATP-binding</keyword>
<evidence type="ECO:0000313" key="17">
    <source>
        <dbReference type="EMBL" id="TYT60595.1"/>
    </source>
</evidence>
<dbReference type="Pfam" id="PF01326">
    <property type="entry name" value="PPDK_N"/>
    <property type="match status" value="1"/>
</dbReference>
<dbReference type="Proteomes" id="UP000324104">
    <property type="component" value="Unassembled WGS sequence"/>
</dbReference>
<evidence type="ECO:0000256" key="11">
    <source>
        <dbReference type="ARBA" id="ARBA00047700"/>
    </source>
</evidence>
<evidence type="ECO:0000256" key="12">
    <source>
        <dbReference type="PIRNR" id="PIRNR000854"/>
    </source>
</evidence>